<dbReference type="Proteomes" id="UP001383192">
    <property type="component" value="Unassembled WGS sequence"/>
</dbReference>
<reference evidence="1 2" key="1">
    <citation type="submission" date="2024-01" db="EMBL/GenBank/DDBJ databases">
        <title>A draft genome for a cacao thread blight-causing isolate of Paramarasmius palmivorus.</title>
        <authorList>
            <person name="Baruah I.K."/>
            <person name="Bukari Y."/>
            <person name="Amoako-Attah I."/>
            <person name="Meinhardt L.W."/>
            <person name="Bailey B.A."/>
            <person name="Cohen S.P."/>
        </authorList>
    </citation>
    <scope>NUCLEOTIDE SEQUENCE [LARGE SCALE GENOMIC DNA]</scope>
    <source>
        <strain evidence="1 2">GH-12</strain>
    </source>
</reference>
<dbReference type="AlphaFoldDB" id="A0AAW0CFY8"/>
<sequence length="671" mass="74087">MDETHFPRLGESAYHILNGQPSFDKVWCAEPEELLANAKSARINNTMQVHLSFMDDQQWDRLRHKLLHTKTVVSGTTGLGCWTTPDFNAPFELFTYPPDVEEIGGLVMDFGYNLSSNLPLHLRPKDSARAIATELSYSNTVYANKSPYTPTVDNDVHVANVLNFENGLKQTIQLVVSNTTPMGLVFAMKSTLYMNVITAWDMLMAYPYSTLEQRQAFDATLPQAANMFINNPCFDGQPILVNPPQVAPDVVTSDNEKTILPRSFGDFFTAKVTLPYIGLSCDRTLPGSRESVAANTWQARNGQNNTMIVESLLYRSPLLAQSYQIAPTVNAVLAQNSPSSWSMARPADFRPLSYDDDLFITLAETALQDIWAPGSPYNIILGRIRENVLTWSAQYCHFPARLVPSPAVSCVAFRALSNLRAGLEDRTKTHYLYKPTSHGVPVWTTLIIVVPNPSSSEDQTESSAGLTQVFEGLDSISMTLIIKFFDGTMSTPPLTNDLVHVTPVVNLLKVLHGVMEGSLSVEDADILDGLGAAESSAVDGVVVNLVKKTYLSRFVETHYQLAVDNPQAVKSLPTMTVVCQNCKHVVNLPPPDSRWYCVARGLRIGYIKGWENVKKLVLFVADNKYAAHSSKSAARKAFVFAVANREAAVTVTEDVAMAYDPVPINDGFLYP</sequence>
<name>A0AAW0CFY8_9AGAR</name>
<dbReference type="EMBL" id="JAYKXP010000050">
    <property type="protein sequence ID" value="KAK7036601.1"/>
    <property type="molecule type" value="Genomic_DNA"/>
</dbReference>
<comment type="caution">
    <text evidence="1">The sequence shown here is derived from an EMBL/GenBank/DDBJ whole genome shotgun (WGS) entry which is preliminary data.</text>
</comment>
<accession>A0AAW0CFY8</accession>
<evidence type="ECO:0000313" key="2">
    <source>
        <dbReference type="Proteomes" id="UP001383192"/>
    </source>
</evidence>
<organism evidence="1 2">
    <name type="scientific">Paramarasmius palmivorus</name>
    <dbReference type="NCBI Taxonomy" id="297713"/>
    <lineage>
        <taxon>Eukaryota</taxon>
        <taxon>Fungi</taxon>
        <taxon>Dikarya</taxon>
        <taxon>Basidiomycota</taxon>
        <taxon>Agaricomycotina</taxon>
        <taxon>Agaricomycetes</taxon>
        <taxon>Agaricomycetidae</taxon>
        <taxon>Agaricales</taxon>
        <taxon>Marasmiineae</taxon>
        <taxon>Marasmiaceae</taxon>
        <taxon>Paramarasmius</taxon>
    </lineage>
</organism>
<evidence type="ECO:0000313" key="1">
    <source>
        <dbReference type="EMBL" id="KAK7036601.1"/>
    </source>
</evidence>
<protein>
    <submittedName>
        <fullName evidence="1">Uncharacterized protein</fullName>
    </submittedName>
</protein>
<keyword evidence="2" id="KW-1185">Reference proteome</keyword>
<proteinExistence type="predicted"/>
<gene>
    <name evidence="1" type="ORF">VNI00_011534</name>
</gene>